<evidence type="ECO:0000313" key="2">
    <source>
        <dbReference type="EMBL" id="MBM7081653.1"/>
    </source>
</evidence>
<feature type="transmembrane region" description="Helical" evidence="1">
    <location>
        <begin position="58"/>
        <end position="78"/>
    </location>
</feature>
<proteinExistence type="predicted"/>
<keyword evidence="1" id="KW-1133">Transmembrane helix</keyword>
<evidence type="ECO:0000313" key="3">
    <source>
        <dbReference type="Proteomes" id="UP000809587"/>
    </source>
</evidence>
<keyword evidence="1" id="KW-0812">Transmembrane</keyword>
<organism evidence="2 3">
    <name type="scientific">Micromonospora humidisoli</name>
    <dbReference type="NCBI Taxonomy" id="2807622"/>
    <lineage>
        <taxon>Bacteria</taxon>
        <taxon>Bacillati</taxon>
        <taxon>Actinomycetota</taxon>
        <taxon>Actinomycetes</taxon>
        <taxon>Micromonosporales</taxon>
        <taxon>Micromonosporaceae</taxon>
        <taxon>Micromonospora</taxon>
    </lineage>
</organism>
<name>A0ABS2J530_9ACTN</name>
<dbReference type="Proteomes" id="UP000809587">
    <property type="component" value="Unassembled WGS sequence"/>
</dbReference>
<sequence length="199" mass="21295">MGLGAGTVYLLALGTKGNDIAQVLSLTAALVSLLVTVYEKRWRPRAARPPVHLRWRRLWVAIVAAVLACVCTVVVWRVSGRNNLNVTVDMAEAVPVAAFGPGTELTLPVPGDPPRRRWLALTLALENVQETGNCAGPAVLTLQPTVDGVAAATVQVRSGKEAKLPLAGATRRAEVKVGVRRDDSECSYRLVVQQAVLFN</sequence>
<evidence type="ECO:0000256" key="1">
    <source>
        <dbReference type="SAM" id="Phobius"/>
    </source>
</evidence>
<gene>
    <name evidence="2" type="ORF">JQN84_03725</name>
</gene>
<keyword evidence="3" id="KW-1185">Reference proteome</keyword>
<keyword evidence="1" id="KW-0472">Membrane</keyword>
<evidence type="ECO:0008006" key="4">
    <source>
        <dbReference type="Google" id="ProtNLM"/>
    </source>
</evidence>
<dbReference type="RefSeq" id="WP_204956951.1">
    <property type="nucleotide sequence ID" value="NZ_JAFEUO010000001.1"/>
</dbReference>
<feature type="transmembrane region" description="Helical" evidence="1">
    <location>
        <begin position="20"/>
        <end position="38"/>
    </location>
</feature>
<dbReference type="EMBL" id="JAFEUO010000001">
    <property type="protein sequence ID" value="MBM7081653.1"/>
    <property type="molecule type" value="Genomic_DNA"/>
</dbReference>
<accession>A0ABS2J530</accession>
<protein>
    <recommendedName>
        <fullName evidence="4">Transmembrane protein</fullName>
    </recommendedName>
</protein>
<reference evidence="2 3" key="1">
    <citation type="submission" date="2021-02" db="EMBL/GenBank/DDBJ databases">
        <authorList>
            <person name="Lee D.-H."/>
        </authorList>
    </citation>
    <scope>NUCLEOTIDE SEQUENCE [LARGE SCALE GENOMIC DNA]</scope>
    <source>
        <strain evidence="2 3">MMS20-R2-29</strain>
    </source>
</reference>
<comment type="caution">
    <text evidence="2">The sequence shown here is derived from an EMBL/GenBank/DDBJ whole genome shotgun (WGS) entry which is preliminary data.</text>
</comment>